<dbReference type="InterPro" id="IPR052337">
    <property type="entry name" value="SAT4-like"/>
</dbReference>
<evidence type="ECO:0000256" key="5">
    <source>
        <dbReference type="ARBA" id="ARBA00038359"/>
    </source>
</evidence>
<feature type="transmembrane region" description="Helical" evidence="6">
    <location>
        <begin position="219"/>
        <end position="243"/>
    </location>
</feature>
<reference evidence="8" key="1">
    <citation type="submission" date="2015-10" db="EMBL/GenBank/DDBJ databases">
        <authorList>
            <person name="Regsiter A."/>
            <person name="william w."/>
        </authorList>
    </citation>
    <scope>NUCLEOTIDE SEQUENCE</scope>
    <source>
        <strain evidence="8">Montdore</strain>
    </source>
</reference>
<evidence type="ECO:0000256" key="1">
    <source>
        <dbReference type="ARBA" id="ARBA00004141"/>
    </source>
</evidence>
<comment type="similarity">
    <text evidence="5">Belongs to the SAT4 family.</text>
</comment>
<keyword evidence="3 6" id="KW-1133">Transmembrane helix</keyword>
<evidence type="ECO:0000256" key="2">
    <source>
        <dbReference type="ARBA" id="ARBA00022692"/>
    </source>
</evidence>
<evidence type="ECO:0000313" key="9">
    <source>
        <dbReference type="Proteomes" id="UP001412239"/>
    </source>
</evidence>
<name>A0A292Q0U3_9PEZI</name>
<dbReference type="GO" id="GO:0016020">
    <property type="term" value="C:membrane"/>
    <property type="evidence" value="ECO:0007669"/>
    <property type="project" value="UniProtKB-SubCell"/>
</dbReference>
<feature type="transmembrane region" description="Helical" evidence="6">
    <location>
        <begin position="192"/>
        <end position="212"/>
    </location>
</feature>
<dbReference type="EMBL" id="LN890995">
    <property type="protein sequence ID" value="CUS12330.1"/>
    <property type="molecule type" value="Genomic_DNA"/>
</dbReference>
<feature type="domain" description="Rhodopsin" evidence="7">
    <location>
        <begin position="36"/>
        <end position="279"/>
    </location>
</feature>
<evidence type="ECO:0000256" key="6">
    <source>
        <dbReference type="SAM" id="Phobius"/>
    </source>
</evidence>
<evidence type="ECO:0000256" key="4">
    <source>
        <dbReference type="ARBA" id="ARBA00023136"/>
    </source>
</evidence>
<dbReference type="InterPro" id="IPR049326">
    <property type="entry name" value="Rhodopsin_dom_fungi"/>
</dbReference>
<keyword evidence="9" id="KW-1185">Reference proteome</keyword>
<keyword evidence="2 6" id="KW-0812">Transmembrane</keyword>
<dbReference type="AlphaFoldDB" id="A0A292Q0U3"/>
<feature type="transmembrane region" description="Helical" evidence="6">
    <location>
        <begin position="19"/>
        <end position="40"/>
    </location>
</feature>
<evidence type="ECO:0000256" key="3">
    <source>
        <dbReference type="ARBA" id="ARBA00022989"/>
    </source>
</evidence>
<evidence type="ECO:0000259" key="7">
    <source>
        <dbReference type="Pfam" id="PF20684"/>
    </source>
</evidence>
<dbReference type="Proteomes" id="UP001412239">
    <property type="component" value="Unassembled WGS sequence"/>
</dbReference>
<dbReference type="PANTHER" id="PTHR33048">
    <property type="entry name" value="PTH11-LIKE INTEGRAL MEMBRANE PROTEIN (AFU_ORTHOLOGUE AFUA_5G11245)"/>
    <property type="match status" value="1"/>
</dbReference>
<feature type="transmembrane region" description="Helical" evidence="6">
    <location>
        <begin position="102"/>
        <end position="119"/>
    </location>
</feature>
<comment type="subcellular location">
    <subcellularLocation>
        <location evidence="1">Membrane</location>
        <topology evidence="1">Multi-pass membrane protein</topology>
    </subcellularLocation>
</comment>
<protein>
    <recommendedName>
        <fullName evidence="7">Rhodopsin domain-containing protein</fullName>
    </recommendedName>
</protein>
<feature type="transmembrane region" description="Helical" evidence="6">
    <location>
        <begin position="131"/>
        <end position="152"/>
    </location>
</feature>
<feature type="transmembrane region" description="Helical" evidence="6">
    <location>
        <begin position="255"/>
        <end position="278"/>
    </location>
</feature>
<dbReference type="PANTHER" id="PTHR33048:SF64">
    <property type="entry name" value="INTEGRAL MEMBRANE PROTEIN"/>
    <property type="match status" value="1"/>
</dbReference>
<gene>
    <name evidence="8" type="ORF">GSTUAT00003569001</name>
</gene>
<proteinExistence type="inferred from homology"/>
<keyword evidence="4 6" id="KW-0472">Membrane</keyword>
<accession>A0A292Q0U3</accession>
<organism evidence="8 9">
    <name type="scientific">Tuber aestivum</name>
    <name type="common">summer truffle</name>
    <dbReference type="NCBI Taxonomy" id="59557"/>
    <lineage>
        <taxon>Eukaryota</taxon>
        <taxon>Fungi</taxon>
        <taxon>Dikarya</taxon>
        <taxon>Ascomycota</taxon>
        <taxon>Pezizomycotina</taxon>
        <taxon>Pezizomycetes</taxon>
        <taxon>Pezizales</taxon>
        <taxon>Tuberaceae</taxon>
        <taxon>Tuber</taxon>
    </lineage>
</organism>
<evidence type="ECO:0000313" key="8">
    <source>
        <dbReference type="EMBL" id="CUS12330.1"/>
    </source>
</evidence>
<dbReference type="Pfam" id="PF20684">
    <property type="entry name" value="Fung_rhodopsin"/>
    <property type="match status" value="1"/>
</dbReference>
<feature type="transmembrane region" description="Helical" evidence="6">
    <location>
        <begin position="52"/>
        <end position="70"/>
    </location>
</feature>
<sequence>MTQWVHNLKPGIESQAPQIIPVCVSLTVVAVIATALRCHVRVNMLKIFGADDWVILASTICSVIYNALAIEQTRWGLGLPLALRPKANTNIYSQVNFAGRPFYMLGILGFKVSLCFAYLRLVEKRRMYRRITWTVLITCALAHIGGILVLMFQCKPVHKSWSPLTPGKCLPNDITFYILAGKAIPVSRNGTITIFFDLCVIILPIPLFLRTLIPNRKKVVLIVLFALFGFTTVCSVMRMVQIITIAKNGNSTMLVLWGTIEMNVGITTTCIPTLAPLFKFFRERSTAKASSGYTSGASRASKKRNIELTFMGQLPKGTSAYVTSARQSEERILGSREEGGIGVKTDIQVEVSSAYSQGGRS</sequence>